<dbReference type="AlphaFoldDB" id="A0A7C2NVP4"/>
<accession>A0A7C2NVP4</accession>
<gene>
    <name evidence="1" type="ORF">ENQ76_10520</name>
</gene>
<sequence>MEPPSPTSAGDVPDVRLYIPDAADWRAVVKQDSDKIYCYQKNPGESHFHLILNGEVYLQGADEKLCLRCALRRGVATQDRLYWQHRVRRQPEELA</sequence>
<protein>
    <submittedName>
        <fullName evidence="1">Uncharacterized protein</fullName>
    </submittedName>
</protein>
<proteinExistence type="predicted"/>
<organism evidence="1">
    <name type="scientific">Schlesneria paludicola</name>
    <dbReference type="NCBI Taxonomy" id="360056"/>
    <lineage>
        <taxon>Bacteria</taxon>
        <taxon>Pseudomonadati</taxon>
        <taxon>Planctomycetota</taxon>
        <taxon>Planctomycetia</taxon>
        <taxon>Planctomycetales</taxon>
        <taxon>Planctomycetaceae</taxon>
        <taxon>Schlesneria</taxon>
    </lineage>
</organism>
<reference evidence="1" key="1">
    <citation type="journal article" date="2020" name="mSystems">
        <title>Genome- and Community-Level Interaction Insights into Carbon Utilization and Element Cycling Functions of Hydrothermarchaeota in Hydrothermal Sediment.</title>
        <authorList>
            <person name="Zhou Z."/>
            <person name="Liu Y."/>
            <person name="Xu W."/>
            <person name="Pan J."/>
            <person name="Luo Z.H."/>
            <person name="Li M."/>
        </authorList>
    </citation>
    <scope>NUCLEOTIDE SEQUENCE [LARGE SCALE GENOMIC DNA]</scope>
    <source>
        <strain evidence="1">SpSt-339</strain>
    </source>
</reference>
<dbReference type="EMBL" id="DSOK01000296">
    <property type="protein sequence ID" value="HEN15888.1"/>
    <property type="molecule type" value="Genomic_DNA"/>
</dbReference>
<name>A0A7C2NVP4_9PLAN</name>
<comment type="caution">
    <text evidence="1">The sequence shown here is derived from an EMBL/GenBank/DDBJ whole genome shotgun (WGS) entry which is preliminary data.</text>
</comment>
<evidence type="ECO:0000313" key="1">
    <source>
        <dbReference type="EMBL" id="HEN15888.1"/>
    </source>
</evidence>